<dbReference type="GO" id="GO:0015344">
    <property type="term" value="F:siderophore uptake transmembrane transporter activity"/>
    <property type="evidence" value="ECO:0007669"/>
    <property type="project" value="TreeGrafter"/>
</dbReference>
<feature type="domain" description="TonB-dependent receptor plug" evidence="13">
    <location>
        <begin position="70"/>
        <end position="178"/>
    </location>
</feature>
<sequence>MDLTTIGDGNLRHLLKKTCYYTITTTLVLLSREDSWGQTASPGAPVILKPVILDSRENSHAILSKRFASMAGAVSVIDKNEMPFSGNLTMARALEQTPGVVVQNFFGGNDQPRIQIRGSGLQQNPVERGILVMRDGLPLNRADGSYIAGLANPRDAETLEIYRGYMANRIGATVLGGAINSVSPTGTSEPGAVLSGSGGSFGQYNFGGQVGFSDETRDGFFSFEHNNREGFRDYNSSDRTGLSGNIGFRVNDITTTRFFAGYTDLGFDVSGPIPKYEIKKHPEMSWSGPIVTPQGVVNPGPNVWRDRPRRDASQYLIGNRSTIELGSHIYDIALGYTNTEDMFRFPISAGVKQSDGGDFTGLFRYAYTPDKSNPLPLVELAGNYTNGSMDRDYYLNFSGGKGDKFGDNKLKSTTVSFFAGMNIPLFQRFTISPSLSYAHARRDNDDEWRKNTRPTIAYNPRMPDRLLPNGAVPAENTSYNRSYSGLSPALGISYALTQRQTLYTALSRSFEPPTHDDLLATVNGTPNTSAGRPNPAMPNLKSKMFATPDLDDQTATTLEGGWRGNFEGYSWDLSTYYSWVNDELLSLRDVSGAPLGAVNADKTRHFGIDAAIGWKINASITARIAYTYQRFTFHDDPLRHNNYLAGALRNIINTMIQYHPTEPWIWQGNIHWVPTRTPVDNMNTLYSDDYVVVDLRSEYSLNKNLRIFGEITNIFNEKYASSTIISDRATPDQAAFLPGEGRGFFAGIKAKF</sequence>
<dbReference type="PROSITE" id="PS01156">
    <property type="entry name" value="TONB_DEPENDENT_REC_2"/>
    <property type="match status" value="1"/>
</dbReference>
<dbReference type="InterPro" id="IPR036942">
    <property type="entry name" value="Beta-barrel_TonB_sf"/>
</dbReference>
<keyword evidence="4 9" id="KW-0812">Transmembrane</keyword>
<evidence type="ECO:0000256" key="1">
    <source>
        <dbReference type="ARBA" id="ARBA00004571"/>
    </source>
</evidence>
<gene>
    <name evidence="14" type="ORF">BBC0178_003730</name>
</gene>
<comment type="similarity">
    <text evidence="9 11">Belongs to the TonB-dependent receptor family.</text>
</comment>
<keyword evidence="3 9" id="KW-1134">Transmembrane beta strand</keyword>
<dbReference type="PANTHER" id="PTHR30069:SF28">
    <property type="entry name" value="TONB-DEPENDENT RECEPTOR YNCD-RELATED"/>
    <property type="match status" value="1"/>
</dbReference>
<keyword evidence="7 9" id="KW-0472">Membrane</keyword>
<proteinExistence type="inferred from homology"/>
<keyword evidence="15" id="KW-1185">Reference proteome</keyword>
<evidence type="ECO:0000256" key="5">
    <source>
        <dbReference type="ARBA" id="ARBA00022729"/>
    </source>
</evidence>
<dbReference type="AlphaFoldDB" id="A0A1U9M988"/>
<dbReference type="InterPro" id="IPR039426">
    <property type="entry name" value="TonB-dep_rcpt-like"/>
</dbReference>
<dbReference type="GO" id="GO:0044718">
    <property type="term" value="P:siderophore transmembrane transport"/>
    <property type="evidence" value="ECO:0007669"/>
    <property type="project" value="TreeGrafter"/>
</dbReference>
<keyword evidence="8 9" id="KW-0998">Cell outer membrane</keyword>
<keyword evidence="2 9" id="KW-0813">Transport</keyword>
<dbReference type="InterPro" id="IPR037066">
    <property type="entry name" value="Plug_dom_sf"/>
</dbReference>
<dbReference type="PROSITE" id="PS52016">
    <property type="entry name" value="TONB_DEPENDENT_REC_3"/>
    <property type="match status" value="1"/>
</dbReference>
<dbReference type="InterPro" id="IPR000531">
    <property type="entry name" value="Beta-barrel_TonB"/>
</dbReference>
<protein>
    <submittedName>
        <fullName evidence="14">Iron complex outermembrane recepter protein</fullName>
    </submittedName>
</protein>
<evidence type="ECO:0000256" key="3">
    <source>
        <dbReference type="ARBA" id="ARBA00022452"/>
    </source>
</evidence>
<dbReference type="CDD" id="cd01347">
    <property type="entry name" value="ligand_gated_channel"/>
    <property type="match status" value="1"/>
</dbReference>
<dbReference type="EMBL" id="CP015820">
    <property type="protein sequence ID" value="AQT41876.1"/>
    <property type="molecule type" value="Genomic_DNA"/>
</dbReference>
<evidence type="ECO:0000256" key="6">
    <source>
        <dbReference type="ARBA" id="ARBA00023077"/>
    </source>
</evidence>
<dbReference type="PANTHER" id="PTHR30069">
    <property type="entry name" value="TONB-DEPENDENT OUTER MEMBRANE RECEPTOR"/>
    <property type="match status" value="1"/>
</dbReference>
<evidence type="ECO:0000256" key="9">
    <source>
        <dbReference type="PROSITE-ProRule" id="PRU01360"/>
    </source>
</evidence>
<dbReference type="Pfam" id="PF07715">
    <property type="entry name" value="Plug"/>
    <property type="match status" value="1"/>
</dbReference>
<dbReference type="InterPro" id="IPR012910">
    <property type="entry name" value="Plug_dom"/>
</dbReference>
<dbReference type="Gene3D" id="2.170.130.10">
    <property type="entry name" value="TonB-dependent receptor, plug domain"/>
    <property type="match status" value="1"/>
</dbReference>
<evidence type="ECO:0000256" key="10">
    <source>
        <dbReference type="PROSITE-ProRule" id="PRU10144"/>
    </source>
</evidence>
<dbReference type="KEGG" id="bapa:BBC0178_003730"/>
<accession>A0A1U9M988</accession>
<evidence type="ECO:0000256" key="8">
    <source>
        <dbReference type="ARBA" id="ARBA00023237"/>
    </source>
</evidence>
<dbReference type="GO" id="GO:0009279">
    <property type="term" value="C:cell outer membrane"/>
    <property type="evidence" value="ECO:0007669"/>
    <property type="project" value="UniProtKB-SubCell"/>
</dbReference>
<dbReference type="Gene3D" id="2.40.170.20">
    <property type="entry name" value="TonB-dependent receptor, beta-barrel domain"/>
    <property type="match status" value="1"/>
</dbReference>
<dbReference type="Pfam" id="PF00593">
    <property type="entry name" value="TonB_dep_Rec_b-barrel"/>
    <property type="match status" value="1"/>
</dbReference>
<reference evidence="14 15" key="1">
    <citation type="submission" date="2016-11" db="EMBL/GenBank/DDBJ databases">
        <title>Comparative genomics of Bartonella apis.</title>
        <authorList>
            <person name="Engel P."/>
        </authorList>
    </citation>
    <scope>NUCLEOTIDE SEQUENCE [LARGE SCALE GENOMIC DNA]</scope>
    <source>
        <strain evidence="14 15">BBC0178</strain>
    </source>
</reference>
<evidence type="ECO:0000256" key="11">
    <source>
        <dbReference type="RuleBase" id="RU003357"/>
    </source>
</evidence>
<name>A0A1U9M988_9HYPH</name>
<dbReference type="SUPFAM" id="SSF56935">
    <property type="entry name" value="Porins"/>
    <property type="match status" value="1"/>
</dbReference>
<evidence type="ECO:0000259" key="13">
    <source>
        <dbReference type="Pfam" id="PF07715"/>
    </source>
</evidence>
<evidence type="ECO:0000256" key="2">
    <source>
        <dbReference type="ARBA" id="ARBA00022448"/>
    </source>
</evidence>
<evidence type="ECO:0000313" key="14">
    <source>
        <dbReference type="EMBL" id="AQT41876.1"/>
    </source>
</evidence>
<evidence type="ECO:0000256" key="4">
    <source>
        <dbReference type="ARBA" id="ARBA00022692"/>
    </source>
</evidence>
<dbReference type="Proteomes" id="UP000189660">
    <property type="component" value="Chromosome"/>
</dbReference>
<evidence type="ECO:0000313" key="15">
    <source>
        <dbReference type="Proteomes" id="UP000189660"/>
    </source>
</evidence>
<keyword evidence="5" id="KW-0732">Signal</keyword>
<evidence type="ECO:0000256" key="7">
    <source>
        <dbReference type="ARBA" id="ARBA00023136"/>
    </source>
</evidence>
<dbReference type="InterPro" id="IPR010917">
    <property type="entry name" value="TonB_rcpt_CS"/>
</dbReference>
<keyword evidence="6 11" id="KW-0798">TonB box</keyword>
<feature type="domain" description="TonB-dependent receptor-like beta-barrel" evidence="12">
    <location>
        <begin position="255"/>
        <end position="714"/>
    </location>
</feature>
<evidence type="ECO:0000259" key="12">
    <source>
        <dbReference type="Pfam" id="PF00593"/>
    </source>
</evidence>
<organism evidence="14 15">
    <name type="scientific">Bartonella apihabitans</name>
    <dbReference type="NCBI Taxonomy" id="2750929"/>
    <lineage>
        <taxon>Bacteria</taxon>
        <taxon>Pseudomonadati</taxon>
        <taxon>Pseudomonadota</taxon>
        <taxon>Alphaproteobacteria</taxon>
        <taxon>Hyphomicrobiales</taxon>
        <taxon>Bartonellaceae</taxon>
        <taxon>Bartonella</taxon>
    </lineage>
</organism>
<comment type="subcellular location">
    <subcellularLocation>
        <location evidence="1 9">Cell outer membrane</location>
        <topology evidence="1 9">Multi-pass membrane protein</topology>
    </subcellularLocation>
</comment>
<feature type="short sequence motif" description="TonB C-terminal box" evidence="10">
    <location>
        <begin position="735"/>
        <end position="752"/>
    </location>
</feature>